<comment type="similarity">
    <text evidence="2 7">Belongs to the NIPA (TC 2.A.7) family.</text>
</comment>
<dbReference type="Pfam" id="PF05653">
    <property type="entry name" value="Mg_trans_NIPA"/>
    <property type="match status" value="1"/>
</dbReference>
<feature type="transmembrane region" description="Helical" evidence="7">
    <location>
        <begin position="88"/>
        <end position="107"/>
    </location>
</feature>
<feature type="compositionally biased region" description="Low complexity" evidence="8">
    <location>
        <begin position="545"/>
        <end position="559"/>
    </location>
</feature>
<dbReference type="PANTHER" id="PTHR12570:SF9">
    <property type="entry name" value="MAGNESIUM TRANSPORTER NIPA8-RELATED"/>
    <property type="match status" value="1"/>
</dbReference>
<dbReference type="GO" id="GO:0005886">
    <property type="term" value="C:plasma membrane"/>
    <property type="evidence" value="ECO:0007669"/>
    <property type="project" value="UniProtKB-SubCell"/>
</dbReference>
<keyword evidence="3 7" id="KW-0812">Transmembrane</keyword>
<keyword evidence="7" id="KW-0460">Magnesium</keyword>
<sequence>MPTILVELRASLGTRGTGEPWAVPPISLWALPLRAPSFLPLAIPVPHRRALAAYLRRPGQCMWLLGMLLFVAGNVLNFLSFAFAAQSLLAALAVVQFVANVVFARLINGEVATRRVLCATGVVIVGCVLLVAFGNHESPVMDADDLRHLYTAPAYIGYLVGLLTLAVVAAGVHAYGRKAYERGCPKWHHWVPLAFAVYAAALGTQSIVYGKSLAMLLRKSLQGPTQLTHWYTYVALLLFLAFAAFWVVKYSEAMRRFPVLTMMPMLMIMWVLISMLSGMVYFQEYRTFTVLSTAMFVLGSATLLGGIYLLATCKEPLVVGPTGSARPSPQSSTGASCRSAPPGQDPAEDLAEALWGDVERSDSAHPGAPAACGPRFGPTAAAGRLARSTSTGAGPPPAHLEHEPSSPPALPLAVPVGALQLAQNPVFDMPCSPGPPSCRLGAWRELPALGRASRVPGAVLRPSLALQVDCGGGGEPAPRLARSTSGGSEASSRVAAAAPGVLSPILSIFSMPGGAWDLGAPTPQPCAPAAAAEPEPPAAVDKDAGPAAASKAALPGTGAQSDGQKQAAVDAAESAEAPRDTIPAGRPGREAGGGRTADEEAEDGQGAEPGEPETRS</sequence>
<feature type="transmembrane region" description="Helical" evidence="7">
    <location>
        <begin position="116"/>
        <end position="135"/>
    </location>
</feature>
<dbReference type="AlphaFoldDB" id="A0A1D2A402"/>
<keyword evidence="7" id="KW-1003">Cell membrane</keyword>
<feature type="region of interest" description="Disordered" evidence="8">
    <location>
        <begin position="321"/>
        <end position="412"/>
    </location>
</feature>
<feature type="transmembrane region" description="Helical" evidence="7">
    <location>
        <begin position="230"/>
        <end position="248"/>
    </location>
</feature>
<name>A0A1D2A402_AUXPR</name>
<keyword evidence="4 7" id="KW-1133">Transmembrane helix</keyword>
<comment type="subunit">
    <text evidence="7">Homodimer.</text>
</comment>
<keyword evidence="7" id="KW-0967">Endosome</keyword>
<feature type="transmembrane region" description="Helical" evidence="7">
    <location>
        <begin position="61"/>
        <end position="82"/>
    </location>
</feature>
<evidence type="ECO:0000256" key="8">
    <source>
        <dbReference type="SAM" id="MobiDB-lite"/>
    </source>
</evidence>
<evidence type="ECO:0000256" key="3">
    <source>
        <dbReference type="ARBA" id="ARBA00022692"/>
    </source>
</evidence>
<evidence type="ECO:0000256" key="6">
    <source>
        <dbReference type="ARBA" id="ARBA00025284"/>
    </source>
</evidence>
<keyword evidence="7" id="KW-0813">Transport</keyword>
<dbReference type="GO" id="GO:0015095">
    <property type="term" value="F:magnesium ion transmembrane transporter activity"/>
    <property type="evidence" value="ECO:0007669"/>
    <property type="project" value="UniProtKB-UniRule"/>
</dbReference>
<feature type="transmembrane region" description="Helical" evidence="7">
    <location>
        <begin position="187"/>
        <end position="210"/>
    </location>
</feature>
<accession>A0A1D2A402</accession>
<feature type="compositionally biased region" description="Polar residues" evidence="8">
    <location>
        <begin position="325"/>
        <end position="336"/>
    </location>
</feature>
<proteinExistence type="inferred from homology"/>
<keyword evidence="7" id="KW-0406">Ion transport</keyword>
<feature type="transmembrane region" description="Helical" evidence="7">
    <location>
        <begin position="288"/>
        <end position="311"/>
    </location>
</feature>
<feature type="transmembrane region" description="Helical" evidence="7">
    <location>
        <begin position="260"/>
        <end position="282"/>
    </location>
</feature>
<dbReference type="PANTHER" id="PTHR12570">
    <property type="match status" value="1"/>
</dbReference>
<keyword evidence="5 7" id="KW-0472">Membrane</keyword>
<evidence type="ECO:0000256" key="5">
    <source>
        <dbReference type="ARBA" id="ARBA00023136"/>
    </source>
</evidence>
<feature type="transmembrane region" description="Helical" evidence="7">
    <location>
        <begin position="155"/>
        <end position="175"/>
    </location>
</feature>
<gene>
    <name evidence="9" type="ORF">g.9164</name>
</gene>
<comment type="function">
    <text evidence="6 7">Acts as a Mg(2+) transporter. Can also transport other divalent cations such as Fe(2+), Sr(2+), Ba(2+), Mn(2+) and Co(2+) but to a much less extent than Mg(2+).</text>
</comment>
<protein>
    <recommendedName>
        <fullName evidence="7">Probable magnesium transporter</fullName>
    </recommendedName>
</protein>
<evidence type="ECO:0000256" key="7">
    <source>
        <dbReference type="RuleBase" id="RU363078"/>
    </source>
</evidence>
<evidence type="ECO:0000256" key="1">
    <source>
        <dbReference type="ARBA" id="ARBA00004141"/>
    </source>
</evidence>
<evidence type="ECO:0000256" key="2">
    <source>
        <dbReference type="ARBA" id="ARBA00007001"/>
    </source>
</evidence>
<dbReference type="InterPro" id="IPR037185">
    <property type="entry name" value="EmrE-like"/>
</dbReference>
<comment type="subcellular location">
    <subcellularLocation>
        <location evidence="7">Cell membrane</location>
        <topology evidence="7">Multi-pass membrane protein</topology>
    </subcellularLocation>
    <subcellularLocation>
        <location evidence="7">Early endosome</location>
    </subcellularLocation>
    <subcellularLocation>
        <location evidence="1">Membrane</location>
        <topology evidence="1">Multi-pass membrane protein</topology>
    </subcellularLocation>
</comment>
<evidence type="ECO:0000256" key="4">
    <source>
        <dbReference type="ARBA" id="ARBA00022989"/>
    </source>
</evidence>
<reference evidence="9" key="1">
    <citation type="submission" date="2015-08" db="EMBL/GenBank/DDBJ databases">
        <authorList>
            <person name="Babu N.S."/>
            <person name="Beckwith C.J."/>
            <person name="Beseler K.G."/>
            <person name="Brison A."/>
            <person name="Carone J.V."/>
            <person name="Caskin T.P."/>
            <person name="Diamond M."/>
            <person name="Durham M.E."/>
            <person name="Foxe J.M."/>
            <person name="Go M."/>
            <person name="Henderson B.A."/>
            <person name="Jones I.B."/>
            <person name="McGettigan J.A."/>
            <person name="Micheletti S.J."/>
            <person name="Nasrallah M.E."/>
            <person name="Ortiz D."/>
            <person name="Piller C.R."/>
            <person name="Privatt S.R."/>
            <person name="Schneider S.L."/>
            <person name="Sharp S."/>
            <person name="Smith T.C."/>
            <person name="Stanton J.D."/>
            <person name="Ullery H.E."/>
            <person name="Wilson R.J."/>
            <person name="Serrano M.G."/>
            <person name="Buck G."/>
            <person name="Lee V."/>
            <person name="Wang Y."/>
            <person name="Carvalho R."/>
            <person name="Voegtly L."/>
            <person name="Shi R."/>
            <person name="Duckworth R."/>
            <person name="Johnson A."/>
            <person name="Loviza R."/>
            <person name="Walstead R."/>
            <person name="Shah Z."/>
            <person name="Kiflezghi M."/>
            <person name="Wade K."/>
            <person name="Ball S.L."/>
            <person name="Bradley K.W."/>
            <person name="Asai D.J."/>
            <person name="Bowman C.A."/>
            <person name="Russell D.A."/>
            <person name="Pope W.H."/>
            <person name="Jacobs-Sera D."/>
            <person name="Hendrix R.W."/>
            <person name="Hatfull G.F."/>
        </authorList>
    </citation>
    <scope>NUCLEOTIDE SEQUENCE</scope>
</reference>
<organism evidence="9">
    <name type="scientific">Auxenochlorella protothecoides</name>
    <name type="common">Green microalga</name>
    <name type="synonym">Chlorella protothecoides</name>
    <dbReference type="NCBI Taxonomy" id="3075"/>
    <lineage>
        <taxon>Eukaryota</taxon>
        <taxon>Viridiplantae</taxon>
        <taxon>Chlorophyta</taxon>
        <taxon>core chlorophytes</taxon>
        <taxon>Trebouxiophyceae</taxon>
        <taxon>Chlorellales</taxon>
        <taxon>Chlorellaceae</taxon>
        <taxon>Auxenochlorella</taxon>
    </lineage>
</organism>
<dbReference type="InterPro" id="IPR008521">
    <property type="entry name" value="Mg_trans_NIPA"/>
</dbReference>
<dbReference type="EMBL" id="GDKF01004702">
    <property type="protein sequence ID" value="JAT73920.1"/>
    <property type="molecule type" value="Transcribed_RNA"/>
</dbReference>
<dbReference type="SUPFAM" id="SSF103481">
    <property type="entry name" value="Multidrug resistance efflux transporter EmrE"/>
    <property type="match status" value="1"/>
</dbReference>
<dbReference type="GO" id="GO:0005769">
    <property type="term" value="C:early endosome"/>
    <property type="evidence" value="ECO:0007669"/>
    <property type="project" value="UniProtKB-SubCell"/>
</dbReference>
<evidence type="ECO:0000313" key="9">
    <source>
        <dbReference type="EMBL" id="JAT73920.1"/>
    </source>
</evidence>
<feature type="region of interest" description="Disordered" evidence="8">
    <location>
        <begin position="520"/>
        <end position="616"/>
    </location>
</feature>